<dbReference type="RefSeq" id="WP_346138986.1">
    <property type="nucleotide sequence ID" value="NZ_BAAASE010000009.1"/>
</dbReference>
<evidence type="ECO:0000256" key="1">
    <source>
        <dbReference type="SAM" id="MobiDB-lite"/>
    </source>
</evidence>
<gene>
    <name evidence="2" type="ORF">GCM10010255_62640</name>
</gene>
<proteinExistence type="predicted"/>
<sequence>MVIDVVDAVRLAKAHRRRDRRLLECQEELDQRAAEEDAALQKARQMLYDEAIVPFRDVFQRLKRVDLVELAAIERPTVGGKVGIEPRRSRKIAVLPAVRGLAGGALVIAVPLVVGHAAKAGPYRAVQCFGSASTGRPIKTLGGAAARNAAEAWFGRGSIAAGGGGRAAGKMMLDKIETTSVNLTREVIAKWQIQGLEDSQQKKARDLDRRETEMGEAQDAASALHERSKDMRRVLHDLRFTLVGRLPSFTALVEACDDPARYDSRRRAEVAAMVDLDGLAVMVMECPIIDAEGRMTEESGRVIADAEARLRAMETE</sequence>
<evidence type="ECO:0000313" key="3">
    <source>
        <dbReference type="Proteomes" id="UP001499986"/>
    </source>
</evidence>
<feature type="region of interest" description="Disordered" evidence="1">
    <location>
        <begin position="200"/>
        <end position="225"/>
    </location>
</feature>
<accession>A0ABP5W2E7</accession>
<name>A0ABP5W2E7_9ACTN</name>
<dbReference type="EMBL" id="BAAASE010000009">
    <property type="protein sequence ID" value="GAA2415787.1"/>
    <property type="molecule type" value="Genomic_DNA"/>
</dbReference>
<keyword evidence="3" id="KW-1185">Reference proteome</keyword>
<comment type="caution">
    <text evidence="2">The sequence shown here is derived from an EMBL/GenBank/DDBJ whole genome shotgun (WGS) entry which is preliminary data.</text>
</comment>
<evidence type="ECO:0000313" key="2">
    <source>
        <dbReference type="EMBL" id="GAA2415787.1"/>
    </source>
</evidence>
<dbReference type="Proteomes" id="UP001499986">
    <property type="component" value="Unassembled WGS sequence"/>
</dbReference>
<feature type="compositionally biased region" description="Basic and acidic residues" evidence="1">
    <location>
        <begin position="200"/>
        <end position="213"/>
    </location>
</feature>
<protein>
    <submittedName>
        <fullName evidence="2">Uncharacterized protein</fullName>
    </submittedName>
</protein>
<reference evidence="3" key="1">
    <citation type="journal article" date="2019" name="Int. J. Syst. Evol. Microbiol.">
        <title>The Global Catalogue of Microorganisms (GCM) 10K type strain sequencing project: providing services to taxonomists for standard genome sequencing and annotation.</title>
        <authorList>
            <consortium name="The Broad Institute Genomics Platform"/>
            <consortium name="The Broad Institute Genome Sequencing Center for Infectious Disease"/>
            <person name="Wu L."/>
            <person name="Ma J."/>
        </authorList>
    </citation>
    <scope>NUCLEOTIDE SEQUENCE [LARGE SCALE GENOMIC DNA]</scope>
    <source>
        <strain evidence="3">JCM 4358</strain>
    </source>
</reference>
<organism evidence="2 3">
    <name type="scientific">Streptomyces coeruleofuscus</name>
    <dbReference type="NCBI Taxonomy" id="66879"/>
    <lineage>
        <taxon>Bacteria</taxon>
        <taxon>Bacillati</taxon>
        <taxon>Actinomycetota</taxon>
        <taxon>Actinomycetes</taxon>
        <taxon>Kitasatosporales</taxon>
        <taxon>Streptomycetaceae</taxon>
        <taxon>Streptomyces</taxon>
    </lineage>
</organism>